<accession>A0AAJ1WV92</accession>
<organism evidence="2 3">
    <name type="scientific">Croceifilum oryzae</name>
    <dbReference type="NCBI Taxonomy" id="1553429"/>
    <lineage>
        <taxon>Bacteria</taxon>
        <taxon>Bacillati</taxon>
        <taxon>Bacillota</taxon>
        <taxon>Bacilli</taxon>
        <taxon>Bacillales</taxon>
        <taxon>Thermoactinomycetaceae</taxon>
        <taxon>Croceifilum</taxon>
    </lineage>
</organism>
<protein>
    <submittedName>
        <fullName evidence="2">Uncharacterized protein</fullName>
    </submittedName>
</protein>
<reference evidence="2 3" key="1">
    <citation type="submission" date="2023-07" db="EMBL/GenBank/DDBJ databases">
        <title>Genomic Encyclopedia of Type Strains, Phase IV (KMG-IV): sequencing the most valuable type-strain genomes for metagenomic binning, comparative biology and taxonomic classification.</title>
        <authorList>
            <person name="Goeker M."/>
        </authorList>
    </citation>
    <scope>NUCLEOTIDE SEQUENCE [LARGE SCALE GENOMIC DNA]</scope>
    <source>
        <strain evidence="2 3">DSM 46876</strain>
    </source>
</reference>
<dbReference type="Proteomes" id="UP001238450">
    <property type="component" value="Unassembled WGS sequence"/>
</dbReference>
<evidence type="ECO:0000313" key="2">
    <source>
        <dbReference type="EMBL" id="MDQ0418781.1"/>
    </source>
</evidence>
<proteinExistence type="predicted"/>
<gene>
    <name evidence="2" type="ORF">J2Z48_002985</name>
</gene>
<sequence length="81" mass="9478">MIRQDEINITLSKKDIYILLDELDNSYAADEELLEGKEELLGSNENGTDYMEFLQGEIEEFKDRMSENRRVTKAIKQEMVS</sequence>
<keyword evidence="3" id="KW-1185">Reference proteome</keyword>
<comment type="caution">
    <text evidence="2">The sequence shown here is derived from an EMBL/GenBank/DDBJ whole genome shotgun (WGS) entry which is preliminary data.</text>
</comment>
<name>A0AAJ1WV92_9BACL</name>
<evidence type="ECO:0000256" key="1">
    <source>
        <dbReference type="SAM" id="Coils"/>
    </source>
</evidence>
<dbReference type="AlphaFoldDB" id="A0AAJ1WV92"/>
<evidence type="ECO:0000313" key="3">
    <source>
        <dbReference type="Proteomes" id="UP001238450"/>
    </source>
</evidence>
<dbReference type="EMBL" id="JAUSUV010000017">
    <property type="protein sequence ID" value="MDQ0418781.1"/>
    <property type="molecule type" value="Genomic_DNA"/>
</dbReference>
<keyword evidence="1" id="KW-0175">Coiled coil</keyword>
<feature type="coiled-coil region" evidence="1">
    <location>
        <begin position="20"/>
        <end position="71"/>
    </location>
</feature>
<dbReference type="RefSeq" id="WP_307254717.1">
    <property type="nucleotide sequence ID" value="NZ_JAUSUV010000017.1"/>
</dbReference>